<feature type="chain" id="PRO_5045732323" evidence="1">
    <location>
        <begin position="26"/>
        <end position="158"/>
    </location>
</feature>
<comment type="caution">
    <text evidence="3">The sequence shown here is derived from an EMBL/GenBank/DDBJ whole genome shotgun (WGS) entry which is preliminary data.</text>
</comment>
<reference evidence="4" key="1">
    <citation type="journal article" date="2019" name="Int. J. Syst. Evol. Microbiol.">
        <title>The Global Catalogue of Microorganisms (GCM) 10K type strain sequencing project: providing services to taxonomists for standard genome sequencing and annotation.</title>
        <authorList>
            <consortium name="The Broad Institute Genomics Platform"/>
            <consortium name="The Broad Institute Genome Sequencing Center for Infectious Disease"/>
            <person name="Wu L."/>
            <person name="Ma J."/>
        </authorList>
    </citation>
    <scope>NUCLEOTIDE SEQUENCE [LARGE SCALE GENOMIC DNA]</scope>
    <source>
        <strain evidence="4">KCTC 32255</strain>
    </source>
</reference>
<dbReference type="InterPro" id="IPR023346">
    <property type="entry name" value="Lysozyme-like_dom_sf"/>
</dbReference>
<dbReference type="PANTHER" id="PTHR30163:SF8">
    <property type="entry name" value="LYTIC MUREIN TRANSGLYCOSYLASE"/>
    <property type="match status" value="1"/>
</dbReference>
<dbReference type="CDD" id="cd13399">
    <property type="entry name" value="Slt35-like"/>
    <property type="match status" value="1"/>
</dbReference>
<dbReference type="SUPFAM" id="SSF53955">
    <property type="entry name" value="Lysozyme-like"/>
    <property type="match status" value="1"/>
</dbReference>
<dbReference type="RefSeq" id="WP_345390971.1">
    <property type="nucleotide sequence ID" value="NZ_BAABLA010000007.1"/>
</dbReference>
<organism evidence="3 4">
    <name type="scientific">Haloechinothrix salitolerans</name>
    <dbReference type="NCBI Taxonomy" id="926830"/>
    <lineage>
        <taxon>Bacteria</taxon>
        <taxon>Bacillati</taxon>
        <taxon>Actinomycetota</taxon>
        <taxon>Actinomycetes</taxon>
        <taxon>Pseudonocardiales</taxon>
        <taxon>Pseudonocardiaceae</taxon>
        <taxon>Haloechinothrix</taxon>
    </lineage>
</organism>
<evidence type="ECO:0000313" key="4">
    <source>
        <dbReference type="Proteomes" id="UP001596337"/>
    </source>
</evidence>
<proteinExistence type="predicted"/>
<dbReference type="InterPro" id="IPR043426">
    <property type="entry name" value="MltB-like"/>
</dbReference>
<dbReference type="EMBL" id="JBHSXX010000001">
    <property type="protein sequence ID" value="MFC6871421.1"/>
    <property type="molecule type" value="Genomic_DNA"/>
</dbReference>
<dbReference type="PANTHER" id="PTHR30163">
    <property type="entry name" value="MEMBRANE-BOUND LYTIC MUREIN TRANSGLYCOSYLASE B"/>
    <property type="match status" value="1"/>
</dbReference>
<feature type="signal peptide" evidence="1">
    <location>
        <begin position="1"/>
        <end position="25"/>
    </location>
</feature>
<dbReference type="Pfam" id="PF01464">
    <property type="entry name" value="SLT"/>
    <property type="match status" value="1"/>
</dbReference>
<dbReference type="Gene3D" id="1.10.530.10">
    <property type="match status" value="1"/>
</dbReference>
<keyword evidence="4" id="KW-1185">Reference proteome</keyword>
<feature type="domain" description="Transglycosylase SLT" evidence="2">
    <location>
        <begin position="77"/>
        <end position="142"/>
    </location>
</feature>
<evidence type="ECO:0000259" key="2">
    <source>
        <dbReference type="Pfam" id="PF01464"/>
    </source>
</evidence>
<dbReference type="InterPro" id="IPR008258">
    <property type="entry name" value="Transglycosylase_SLT_dom_1"/>
</dbReference>
<name>A0ABW2C7V6_9PSEU</name>
<evidence type="ECO:0000313" key="3">
    <source>
        <dbReference type="EMBL" id="MFC6871421.1"/>
    </source>
</evidence>
<keyword evidence="1" id="KW-0732">Signal</keyword>
<evidence type="ECO:0000256" key="1">
    <source>
        <dbReference type="SAM" id="SignalP"/>
    </source>
</evidence>
<gene>
    <name evidence="3" type="ORF">ACFQGD_30295</name>
</gene>
<protein>
    <submittedName>
        <fullName evidence="3">Lytic transglycosylase domain-containing protein</fullName>
    </submittedName>
</protein>
<dbReference type="Proteomes" id="UP001596337">
    <property type="component" value="Unassembled WGS sequence"/>
</dbReference>
<sequence>MSLVSTSLGLMLLAAATAYPMTANSAAPADIPADYLAEYRQAASTCGPLDWALLAGVGKVETDHGRSPLPGVHSGANSAGARGPMQFLPATFADVRGHHPEVGPNVYNPRHAIPAAAHYLCDSGLAHGNTRRALWAYNHSTAYADDVLDHAARYRNAG</sequence>
<accession>A0ABW2C7V6</accession>